<sequence length="135" mass="14840">MAFSVNLLTTAAQCDTLLTAKQRERTGLTNRLNNLQFQLDNWNDASSAEAELTATQALITGLSPVVAALPDGDDKRRNQNQLNRYETRVNNLTSKVENYGVLALLEKELDRDTLTSDIATLDTFVAAVTARRAAL</sequence>
<organism evidence="1 2">
    <name type="scientific">Hymenobacter glaciei</name>
    <dbReference type="NCBI Taxonomy" id="877209"/>
    <lineage>
        <taxon>Bacteria</taxon>
        <taxon>Pseudomonadati</taxon>
        <taxon>Bacteroidota</taxon>
        <taxon>Cytophagia</taxon>
        <taxon>Cytophagales</taxon>
        <taxon>Hymenobacteraceae</taxon>
        <taxon>Hymenobacter</taxon>
    </lineage>
</organism>
<dbReference type="Proteomes" id="UP001501469">
    <property type="component" value="Unassembled WGS sequence"/>
</dbReference>
<gene>
    <name evidence="1" type="ORF">GCM10022409_03860</name>
</gene>
<reference evidence="2" key="1">
    <citation type="journal article" date="2019" name="Int. J. Syst. Evol. Microbiol.">
        <title>The Global Catalogue of Microorganisms (GCM) 10K type strain sequencing project: providing services to taxonomists for standard genome sequencing and annotation.</title>
        <authorList>
            <consortium name="The Broad Institute Genomics Platform"/>
            <consortium name="The Broad Institute Genome Sequencing Center for Infectious Disease"/>
            <person name="Wu L."/>
            <person name="Ma J."/>
        </authorList>
    </citation>
    <scope>NUCLEOTIDE SEQUENCE [LARGE SCALE GENOMIC DNA]</scope>
    <source>
        <strain evidence="2">JCM 17225</strain>
    </source>
</reference>
<dbReference type="EMBL" id="BAABDK010000001">
    <property type="protein sequence ID" value="GAA4023265.1"/>
    <property type="molecule type" value="Genomic_DNA"/>
</dbReference>
<comment type="caution">
    <text evidence="1">The sequence shown here is derived from an EMBL/GenBank/DDBJ whole genome shotgun (WGS) entry which is preliminary data.</text>
</comment>
<proteinExistence type="predicted"/>
<protein>
    <submittedName>
        <fullName evidence="1">Uncharacterized protein</fullName>
    </submittedName>
</protein>
<dbReference type="RefSeq" id="WP_345049635.1">
    <property type="nucleotide sequence ID" value="NZ_BAABDK010000001.1"/>
</dbReference>
<name>A0ABP7TA52_9BACT</name>
<keyword evidence="2" id="KW-1185">Reference proteome</keyword>
<evidence type="ECO:0000313" key="1">
    <source>
        <dbReference type="EMBL" id="GAA4023265.1"/>
    </source>
</evidence>
<accession>A0ABP7TA52</accession>
<evidence type="ECO:0000313" key="2">
    <source>
        <dbReference type="Proteomes" id="UP001501469"/>
    </source>
</evidence>